<accession>A0A2W6NIE3</accession>
<organism evidence="2 3">
    <name type="scientific">Helicobacter valdiviensis</name>
    <dbReference type="NCBI Taxonomy" id="1458358"/>
    <lineage>
        <taxon>Bacteria</taxon>
        <taxon>Pseudomonadati</taxon>
        <taxon>Campylobacterota</taxon>
        <taxon>Epsilonproteobacteria</taxon>
        <taxon>Campylobacterales</taxon>
        <taxon>Helicobacteraceae</taxon>
        <taxon>Helicobacter</taxon>
    </lineage>
</organism>
<dbReference type="OrthoDB" id="9769600at2"/>
<proteinExistence type="predicted"/>
<dbReference type="Pfam" id="PF03275">
    <property type="entry name" value="GLF"/>
    <property type="match status" value="1"/>
</dbReference>
<dbReference type="Gene3D" id="3.50.50.60">
    <property type="entry name" value="FAD/NAD(P)-binding domain"/>
    <property type="match status" value="1"/>
</dbReference>
<dbReference type="PANTHER" id="PTHR21197:SF0">
    <property type="entry name" value="UDP-GALACTOPYRANOSE MUTASE"/>
    <property type="match status" value="1"/>
</dbReference>
<dbReference type="Pfam" id="PF13450">
    <property type="entry name" value="NAD_binding_8"/>
    <property type="match status" value="1"/>
</dbReference>
<evidence type="ECO:0000259" key="1">
    <source>
        <dbReference type="Pfam" id="PF03275"/>
    </source>
</evidence>
<gene>
    <name evidence="2" type="ORF">B6S12_03115</name>
</gene>
<dbReference type="SUPFAM" id="SSF51971">
    <property type="entry name" value="Nucleotide-binding domain"/>
    <property type="match status" value="1"/>
</dbReference>
<dbReference type="RefSeq" id="WP_111229361.1">
    <property type="nucleotide sequence ID" value="NZ_NBIU01000005.1"/>
</dbReference>
<dbReference type="AlphaFoldDB" id="A0A2W6NIE3"/>
<keyword evidence="3" id="KW-1185">Reference proteome</keyword>
<protein>
    <recommendedName>
        <fullName evidence="1">UDP-galactopyranose mutase C-terminal domain-containing protein</fullName>
    </recommendedName>
</protein>
<evidence type="ECO:0000313" key="3">
    <source>
        <dbReference type="Proteomes" id="UP000249746"/>
    </source>
</evidence>
<name>A0A2W6NIE3_9HELI</name>
<dbReference type="SUPFAM" id="SSF54373">
    <property type="entry name" value="FAD-linked reductases, C-terminal domain"/>
    <property type="match status" value="1"/>
</dbReference>
<dbReference type="GO" id="GO:0005829">
    <property type="term" value="C:cytosol"/>
    <property type="evidence" value="ECO:0007669"/>
    <property type="project" value="TreeGrafter"/>
</dbReference>
<dbReference type="EMBL" id="NBIU01000005">
    <property type="protein sequence ID" value="PZT48640.1"/>
    <property type="molecule type" value="Genomic_DNA"/>
</dbReference>
<dbReference type="GO" id="GO:0050660">
    <property type="term" value="F:flavin adenine dinucleotide binding"/>
    <property type="evidence" value="ECO:0007669"/>
    <property type="project" value="TreeGrafter"/>
</dbReference>
<dbReference type="InterPro" id="IPR036188">
    <property type="entry name" value="FAD/NAD-bd_sf"/>
</dbReference>
<comment type="caution">
    <text evidence="2">The sequence shown here is derived from an EMBL/GenBank/DDBJ whole genome shotgun (WGS) entry which is preliminary data.</text>
</comment>
<reference evidence="2 3" key="1">
    <citation type="submission" date="2017-03" db="EMBL/GenBank/DDBJ databases">
        <title>Genomic and clinical evidence uncovers the enterohepatic species Helicobacter valdiviensis as a potential human intestinal pathogen.</title>
        <authorList>
            <person name="Fresia P."/>
            <person name="Jara R."/>
            <person name="Sierra R."/>
            <person name="Ferres I."/>
            <person name="Greif G."/>
            <person name="Iraola G."/>
            <person name="Collado L."/>
        </authorList>
    </citation>
    <scope>NUCLEOTIDE SEQUENCE [LARGE SCALE GENOMIC DNA]</scope>
    <source>
        <strain evidence="2 3">WBE14</strain>
    </source>
</reference>
<sequence>MKKALIIGGGFAGCVMAYFLKKKDFQVQILEGGKVLGGGCRTFFYHGHPYTYGPHHLLVNVGDSAVIDFFNQFLNMRELKHYMLTFVASDREFYSYPPHIDDIAIMPDKDKIEKELSVRDPNFKASNFEDFWINAIGKTLYDKFINFYSQKMWKIKNNKEIDVFGFFGIDSAIQTGSKQRFVGKKDVLYPRELDGYNSLFDRCVEGCEVRFNTYVDKFELDKKRVYVNGEYLSADVVINTSSLDMVFDYCYGELRYIGRDFQKIILPVKYALPELYHFAHYADSEESYTRIVEYKKLTGYESKYTMIGIETPSFNNKLYPYQTTADVAKYKRYLELMPKDCYTLGRMGRYRYSDMSEILNDIFELIKEI</sequence>
<feature type="domain" description="UDP-galactopyranose mutase C-terminal" evidence="1">
    <location>
        <begin position="143"/>
        <end position="352"/>
    </location>
</feature>
<dbReference type="InterPro" id="IPR015899">
    <property type="entry name" value="UDP-GalPyranose_mutase_C"/>
</dbReference>
<evidence type="ECO:0000313" key="2">
    <source>
        <dbReference type="EMBL" id="PZT48640.1"/>
    </source>
</evidence>
<dbReference type="Proteomes" id="UP000249746">
    <property type="component" value="Unassembled WGS sequence"/>
</dbReference>
<dbReference type="PANTHER" id="PTHR21197">
    <property type="entry name" value="UDP-GALACTOPYRANOSE MUTASE"/>
    <property type="match status" value="1"/>
</dbReference>
<dbReference type="GO" id="GO:0008767">
    <property type="term" value="F:UDP-galactopyranose mutase activity"/>
    <property type="evidence" value="ECO:0007669"/>
    <property type="project" value="InterPro"/>
</dbReference>